<evidence type="ECO:0000313" key="3">
    <source>
        <dbReference type="Proteomes" id="UP000324748"/>
    </source>
</evidence>
<sequence length="517" mass="59298">MMKKRMELGTLAKGAAEISQPALRQPGASVEKVNNMRVTFDPNIRELTVNPPAPHAEIEPERLPHPEADGEKFNRVKVTFHPDVRLQEYSLHPDAPPTPSFKKALADLPRLDPWMVRAWKALKVKLSSIRQRIITFFRPPAPPGPFDLRFERQRALSQLLLTKKGVDLGPDIERFLQKSLKDYSKPEPYLQEKYNPRLDKYWKPRLKKSVRGLQDILIEDDAAKQSMTVRGKEISHNIQPIMQKAKMGSDPVVALGKKLATENSKILAKDQKIIKSYLPEDQKYLSGLLGFFGPKNVLSPHIQALFQERVQFRDWNFGEFVDAGPFVQKVEQIQEKLAEMARFRRVAYLAKTQGHPFDKQPPPELMVQITEIEIQLVTTFGGRDKFVNALNMIKESDIHKGFMHELNNPKSLTGHHLQFLEPWGYYHKSSEIPVGELNLKRLGVIEDMNSIKTIDGQSEIALGIIQNRLEFTAKAQKGAEKIEEFLTPEGLQSFLEYMKQNPRKSNVKFKPLEEIYM</sequence>
<dbReference type="Proteomes" id="UP000324748">
    <property type="component" value="Unassembled WGS sequence"/>
</dbReference>
<comment type="caution">
    <text evidence="2">The sequence shown here is derived from an EMBL/GenBank/DDBJ whole genome shotgun (WGS) entry which is preliminary data.</text>
</comment>
<feature type="compositionally biased region" description="Basic and acidic residues" evidence="1">
    <location>
        <begin position="56"/>
        <end position="68"/>
    </location>
</feature>
<gene>
    <name evidence="2" type="ORF">PGT21_010984</name>
</gene>
<feature type="region of interest" description="Disordered" evidence="1">
    <location>
        <begin position="48"/>
        <end position="68"/>
    </location>
</feature>
<organism evidence="2 3">
    <name type="scientific">Puccinia graminis f. sp. tritici</name>
    <dbReference type="NCBI Taxonomy" id="56615"/>
    <lineage>
        <taxon>Eukaryota</taxon>
        <taxon>Fungi</taxon>
        <taxon>Dikarya</taxon>
        <taxon>Basidiomycota</taxon>
        <taxon>Pucciniomycotina</taxon>
        <taxon>Pucciniomycetes</taxon>
        <taxon>Pucciniales</taxon>
        <taxon>Pucciniaceae</taxon>
        <taxon>Puccinia</taxon>
    </lineage>
</organism>
<reference evidence="2 3" key="1">
    <citation type="submission" date="2019-05" db="EMBL/GenBank/DDBJ databases">
        <title>Emergence of the Ug99 lineage of the wheat stem rust pathogen through somatic hybridization.</title>
        <authorList>
            <person name="Li F."/>
            <person name="Upadhyaya N.M."/>
            <person name="Sperschneider J."/>
            <person name="Matny O."/>
            <person name="Nguyen-Phuc H."/>
            <person name="Mago R."/>
            <person name="Raley C."/>
            <person name="Miller M.E."/>
            <person name="Silverstein K.A.T."/>
            <person name="Henningsen E."/>
            <person name="Hirsch C.D."/>
            <person name="Visser B."/>
            <person name="Pretorius Z.A."/>
            <person name="Steffenson B.J."/>
            <person name="Schwessinger B."/>
            <person name="Dodds P.N."/>
            <person name="Figueroa M."/>
        </authorList>
    </citation>
    <scope>NUCLEOTIDE SEQUENCE [LARGE SCALE GENOMIC DNA]</scope>
    <source>
        <strain evidence="2">21-0</strain>
    </source>
</reference>
<protein>
    <submittedName>
        <fullName evidence="2">Uncharacterized protein</fullName>
    </submittedName>
</protein>
<keyword evidence="3" id="KW-1185">Reference proteome</keyword>
<evidence type="ECO:0000256" key="1">
    <source>
        <dbReference type="SAM" id="MobiDB-lite"/>
    </source>
</evidence>
<dbReference type="EMBL" id="VSWC01000183">
    <property type="protein sequence ID" value="KAA1069078.1"/>
    <property type="molecule type" value="Genomic_DNA"/>
</dbReference>
<dbReference type="OrthoDB" id="2507752at2759"/>
<name>A0A5B0LZH1_PUCGR</name>
<evidence type="ECO:0000313" key="2">
    <source>
        <dbReference type="EMBL" id="KAA1069078.1"/>
    </source>
</evidence>
<proteinExistence type="predicted"/>
<accession>A0A5B0LZH1</accession>
<dbReference type="AlphaFoldDB" id="A0A5B0LZH1"/>